<dbReference type="Gene3D" id="2.30.42.10">
    <property type="match status" value="1"/>
</dbReference>
<dbReference type="InParanoid" id="H2SZY0"/>
<dbReference type="Proteomes" id="UP000005226">
    <property type="component" value="Chromosome 1"/>
</dbReference>
<evidence type="ECO:0000256" key="3">
    <source>
        <dbReference type="SAM" id="MobiDB-lite"/>
    </source>
</evidence>
<dbReference type="PANTHER" id="PTHR15963">
    <property type="entry name" value="GENERAL RECEPTOR FOR PHOSPHOINOSITIDES 1-ASSOCIATED SCAFFOLD PROTEIN-RELATED"/>
    <property type="match status" value="1"/>
</dbReference>
<feature type="compositionally biased region" description="Low complexity" evidence="3">
    <location>
        <begin position="321"/>
        <end position="337"/>
    </location>
</feature>
<dbReference type="SMART" id="SM00228">
    <property type="entry name" value="PDZ"/>
    <property type="match status" value="1"/>
</dbReference>
<dbReference type="FunCoup" id="H2SZY0">
    <property type="interactions" value="517"/>
</dbReference>
<dbReference type="InterPro" id="IPR052122">
    <property type="entry name" value="Intracell_Traff_Signaling_Reg"/>
</dbReference>
<feature type="region of interest" description="Disordered" evidence="3">
    <location>
        <begin position="312"/>
        <end position="337"/>
    </location>
</feature>
<evidence type="ECO:0000313" key="7">
    <source>
        <dbReference type="Proteomes" id="UP000005226"/>
    </source>
</evidence>
<gene>
    <name evidence="6" type="primary">cytip</name>
</gene>
<dbReference type="eggNOG" id="KOG3528">
    <property type="taxonomic scope" value="Eukaryota"/>
</dbReference>
<reference evidence="6" key="2">
    <citation type="submission" date="2025-08" db="UniProtKB">
        <authorList>
            <consortium name="Ensembl"/>
        </authorList>
    </citation>
    <scope>IDENTIFICATION</scope>
</reference>
<dbReference type="InterPro" id="IPR001478">
    <property type="entry name" value="PDZ"/>
</dbReference>
<dbReference type="OrthoDB" id="10041077at2759"/>
<dbReference type="CTD" id="9595"/>
<reference evidence="6 7" key="1">
    <citation type="journal article" date="2011" name="Genome Biol. Evol.">
        <title>Integration of the genetic map and genome assembly of fugu facilitates insights into distinct features of genome evolution in teleosts and mammals.</title>
        <authorList>
            <person name="Kai W."/>
            <person name="Kikuchi K."/>
            <person name="Tohari S."/>
            <person name="Chew A.K."/>
            <person name="Tay A."/>
            <person name="Fujiwara A."/>
            <person name="Hosoya S."/>
            <person name="Suetake H."/>
            <person name="Naruse K."/>
            <person name="Brenner S."/>
            <person name="Suzuki Y."/>
            <person name="Venkatesh B."/>
        </authorList>
    </citation>
    <scope>NUCLEOTIDE SEQUENCE [LARGE SCALE GENOMIC DNA]</scope>
</reference>
<dbReference type="STRING" id="31033.ENSTRUP00000017968"/>
<dbReference type="GO" id="GO:0005737">
    <property type="term" value="C:cytoplasm"/>
    <property type="evidence" value="ECO:0007669"/>
    <property type="project" value="UniProtKB-SubCell"/>
</dbReference>
<dbReference type="HOGENOM" id="CLU_058640_1_0_1"/>
<keyword evidence="4" id="KW-0732">Signal</keyword>
<evidence type="ECO:0000313" key="6">
    <source>
        <dbReference type="Ensembl" id="ENSTRUP00000017968.2"/>
    </source>
</evidence>
<comment type="subcellular location">
    <subcellularLocation>
        <location evidence="1">Cytoplasm</location>
    </subcellularLocation>
</comment>
<feature type="chain" id="PRO_5017254489" evidence="4">
    <location>
        <begin position="30"/>
        <end position="379"/>
    </location>
</feature>
<dbReference type="Ensembl" id="ENSTRUT00000018042.3">
    <property type="protein sequence ID" value="ENSTRUP00000017968.2"/>
    <property type="gene ID" value="ENSTRUG00000007288.3"/>
</dbReference>
<evidence type="ECO:0000259" key="5">
    <source>
        <dbReference type="PROSITE" id="PS50106"/>
    </source>
</evidence>
<feature type="signal peptide" evidence="4">
    <location>
        <begin position="1"/>
        <end position="29"/>
    </location>
</feature>
<dbReference type="GeneTree" id="ENSGT00530000063734"/>
<name>H2SZY0_TAKRU</name>
<dbReference type="AlphaFoldDB" id="H2SZY0"/>
<sequence length="379" mass="41810">MCSREATVPLKLLLLQVPLLLWTSLKLQATMNLNGLRHQGSQESFILDNTLRKKCSLWYRRSLRGSNDRTRQSVGSLPRVHKPKQNEPRSLVDYSDPLRITVVLEKQDNETFGFEIQTYGLQLKDSSAVEMCTCISKVHEDSAAESAGLIAGDIIITINGASIEGSSHQHILDLIKESTNSLMMETVSGSKVKQIELEKRMSVLKQTLREKLVELQALTLHEKRLMQGHQNASHPHLSMDCSSPLSPPVGRDGLRFASDSSYKSALTDDSDLASVFGDLSSPSPFSAASTTDGSCFFSRDFLPEDSPGAFSLGSHEHRSLGRTSSSSLAGSSSSLSSSWEDTRISNLFGTLPRKSRKTSARKHIFKFLPGLQRSVEEEV</sequence>
<accession>H2SZY0</accession>
<dbReference type="SUPFAM" id="SSF50156">
    <property type="entry name" value="PDZ domain-like"/>
    <property type="match status" value="1"/>
</dbReference>
<dbReference type="Pfam" id="PF00595">
    <property type="entry name" value="PDZ"/>
    <property type="match status" value="1"/>
</dbReference>
<evidence type="ECO:0000256" key="4">
    <source>
        <dbReference type="SAM" id="SignalP"/>
    </source>
</evidence>
<proteinExistence type="predicted"/>
<evidence type="ECO:0000256" key="2">
    <source>
        <dbReference type="ARBA" id="ARBA00022490"/>
    </source>
</evidence>
<keyword evidence="7" id="KW-1185">Reference proteome</keyword>
<dbReference type="PROSITE" id="PS50106">
    <property type="entry name" value="PDZ"/>
    <property type="match status" value="1"/>
</dbReference>
<dbReference type="GeneID" id="101079046"/>
<dbReference type="PANTHER" id="PTHR15963:SF1">
    <property type="entry name" value="CYTOHESIN-INTERACTING PROTEIN"/>
    <property type="match status" value="1"/>
</dbReference>
<dbReference type="RefSeq" id="XP_011608723.1">
    <property type="nucleotide sequence ID" value="XM_011610421.2"/>
</dbReference>
<dbReference type="InterPro" id="IPR036034">
    <property type="entry name" value="PDZ_sf"/>
</dbReference>
<feature type="domain" description="PDZ" evidence="5">
    <location>
        <begin position="101"/>
        <end position="190"/>
    </location>
</feature>
<feature type="region of interest" description="Disordered" evidence="3">
    <location>
        <begin position="68"/>
        <end position="89"/>
    </location>
</feature>
<protein>
    <submittedName>
        <fullName evidence="6">Cytohesin 1 interacting protein</fullName>
    </submittedName>
</protein>
<dbReference type="CDD" id="cd06713">
    <property type="entry name" value="PDZ_tamalin_CYTIP-like"/>
    <property type="match status" value="1"/>
</dbReference>
<keyword evidence="2" id="KW-0963">Cytoplasm</keyword>
<dbReference type="KEGG" id="tru:101079046"/>
<organism evidence="6 7">
    <name type="scientific">Takifugu rubripes</name>
    <name type="common">Japanese pufferfish</name>
    <name type="synonym">Fugu rubripes</name>
    <dbReference type="NCBI Taxonomy" id="31033"/>
    <lineage>
        <taxon>Eukaryota</taxon>
        <taxon>Metazoa</taxon>
        <taxon>Chordata</taxon>
        <taxon>Craniata</taxon>
        <taxon>Vertebrata</taxon>
        <taxon>Euteleostomi</taxon>
        <taxon>Actinopterygii</taxon>
        <taxon>Neopterygii</taxon>
        <taxon>Teleostei</taxon>
        <taxon>Neoteleostei</taxon>
        <taxon>Acanthomorphata</taxon>
        <taxon>Eupercaria</taxon>
        <taxon>Tetraodontiformes</taxon>
        <taxon>Tetradontoidea</taxon>
        <taxon>Tetraodontidae</taxon>
        <taxon>Takifugu</taxon>
    </lineage>
</organism>
<reference evidence="6" key="3">
    <citation type="submission" date="2025-09" db="UniProtKB">
        <authorList>
            <consortium name="Ensembl"/>
        </authorList>
    </citation>
    <scope>IDENTIFICATION</scope>
</reference>
<dbReference type="OMA" id="SVRKHIF"/>
<evidence type="ECO:0000256" key="1">
    <source>
        <dbReference type="ARBA" id="ARBA00004496"/>
    </source>
</evidence>